<organism evidence="5 6">
    <name type="scientific">Sinobaca qinghaiensis</name>
    <dbReference type="NCBI Taxonomy" id="342944"/>
    <lineage>
        <taxon>Bacteria</taxon>
        <taxon>Bacillati</taxon>
        <taxon>Bacillota</taxon>
        <taxon>Bacilli</taxon>
        <taxon>Bacillales</taxon>
        <taxon>Sporolactobacillaceae</taxon>
        <taxon>Sinobaca</taxon>
    </lineage>
</organism>
<protein>
    <submittedName>
        <fullName evidence="5">GntR family transcriptional regulator</fullName>
    </submittedName>
</protein>
<dbReference type="GO" id="GO:0003677">
    <property type="term" value="F:DNA binding"/>
    <property type="evidence" value="ECO:0007669"/>
    <property type="project" value="UniProtKB-KW"/>
</dbReference>
<keyword evidence="3" id="KW-0804">Transcription</keyword>
<dbReference type="InterPro" id="IPR011711">
    <property type="entry name" value="GntR_C"/>
</dbReference>
<dbReference type="PANTHER" id="PTHR43537:SF24">
    <property type="entry name" value="GLUCONATE OPERON TRANSCRIPTIONAL REPRESSOR"/>
    <property type="match status" value="1"/>
</dbReference>
<dbReference type="InterPro" id="IPR000524">
    <property type="entry name" value="Tscrpt_reg_HTH_GntR"/>
</dbReference>
<dbReference type="AlphaFoldDB" id="A0A419V852"/>
<dbReference type="EMBL" id="RAPK01000006">
    <property type="protein sequence ID" value="RKD76294.1"/>
    <property type="molecule type" value="Genomic_DNA"/>
</dbReference>
<evidence type="ECO:0000313" key="6">
    <source>
        <dbReference type="Proteomes" id="UP000285120"/>
    </source>
</evidence>
<dbReference type="RefSeq" id="WP_170146813.1">
    <property type="nucleotide sequence ID" value="NZ_RAPK01000006.1"/>
</dbReference>
<dbReference type="GO" id="GO:0003700">
    <property type="term" value="F:DNA-binding transcription factor activity"/>
    <property type="evidence" value="ECO:0007669"/>
    <property type="project" value="InterPro"/>
</dbReference>
<evidence type="ECO:0000259" key="4">
    <source>
        <dbReference type="PROSITE" id="PS50949"/>
    </source>
</evidence>
<dbReference type="Proteomes" id="UP000285120">
    <property type="component" value="Unassembled WGS sequence"/>
</dbReference>
<keyword evidence="2" id="KW-0238">DNA-binding</keyword>
<dbReference type="InterPro" id="IPR036390">
    <property type="entry name" value="WH_DNA-bd_sf"/>
</dbReference>
<dbReference type="Pfam" id="PF00392">
    <property type="entry name" value="GntR"/>
    <property type="match status" value="1"/>
</dbReference>
<dbReference type="SUPFAM" id="SSF48008">
    <property type="entry name" value="GntR ligand-binding domain-like"/>
    <property type="match status" value="1"/>
</dbReference>
<dbReference type="SMART" id="SM00345">
    <property type="entry name" value="HTH_GNTR"/>
    <property type="match status" value="1"/>
</dbReference>
<evidence type="ECO:0000256" key="3">
    <source>
        <dbReference type="ARBA" id="ARBA00023163"/>
    </source>
</evidence>
<dbReference type="Pfam" id="PF07729">
    <property type="entry name" value="FCD"/>
    <property type="match status" value="1"/>
</dbReference>
<dbReference type="CDD" id="cd07377">
    <property type="entry name" value="WHTH_GntR"/>
    <property type="match status" value="1"/>
</dbReference>
<dbReference type="SUPFAM" id="SSF46785">
    <property type="entry name" value="Winged helix' DNA-binding domain"/>
    <property type="match status" value="1"/>
</dbReference>
<keyword evidence="1" id="KW-0805">Transcription regulation</keyword>
<evidence type="ECO:0000313" key="5">
    <source>
        <dbReference type="EMBL" id="RKD76294.1"/>
    </source>
</evidence>
<evidence type="ECO:0000256" key="2">
    <source>
        <dbReference type="ARBA" id="ARBA00023125"/>
    </source>
</evidence>
<reference evidence="5 6" key="1">
    <citation type="submission" date="2018-09" db="EMBL/GenBank/DDBJ databases">
        <title>Genomic Encyclopedia of Archaeal and Bacterial Type Strains, Phase II (KMG-II): from individual species to whole genera.</title>
        <authorList>
            <person name="Goeker M."/>
        </authorList>
    </citation>
    <scope>NUCLEOTIDE SEQUENCE [LARGE SCALE GENOMIC DNA]</scope>
    <source>
        <strain evidence="5 6">DSM 17008</strain>
    </source>
</reference>
<sequence length="220" mass="25854">MERTDTKKTNQTSEDLVTETLRTAILDGEFQRGDRIVQEDWAKRLQVSRMPIREALKRLEFEGLVKNEPRRGAIVYPISINDIEEIYTLRSMNESIAVEKALPYLEESDFEEMDAILTEMETMPLTGETFDHYSSLNQLFHKKLMEKCPWKRVLHNTEILRNHYLAIKSPMILTRYTDKAKMEHRQILAAARSGEATLLKKMVEYHIERNKIDLIQNINL</sequence>
<dbReference type="Gene3D" id="1.10.10.10">
    <property type="entry name" value="Winged helix-like DNA-binding domain superfamily/Winged helix DNA-binding domain"/>
    <property type="match status" value="1"/>
</dbReference>
<keyword evidence="6" id="KW-1185">Reference proteome</keyword>
<gene>
    <name evidence="5" type="ORF">ATL39_0509</name>
</gene>
<comment type="caution">
    <text evidence="5">The sequence shown here is derived from an EMBL/GenBank/DDBJ whole genome shotgun (WGS) entry which is preliminary data.</text>
</comment>
<feature type="domain" description="HTH gntR-type" evidence="4">
    <location>
        <begin position="11"/>
        <end position="78"/>
    </location>
</feature>
<dbReference type="PROSITE" id="PS50949">
    <property type="entry name" value="HTH_GNTR"/>
    <property type="match status" value="1"/>
</dbReference>
<dbReference type="Gene3D" id="1.20.120.530">
    <property type="entry name" value="GntR ligand-binding domain-like"/>
    <property type="match status" value="1"/>
</dbReference>
<accession>A0A419V852</accession>
<evidence type="ECO:0000256" key="1">
    <source>
        <dbReference type="ARBA" id="ARBA00023015"/>
    </source>
</evidence>
<dbReference type="InterPro" id="IPR008920">
    <property type="entry name" value="TF_FadR/GntR_C"/>
</dbReference>
<dbReference type="PANTHER" id="PTHR43537">
    <property type="entry name" value="TRANSCRIPTIONAL REGULATOR, GNTR FAMILY"/>
    <property type="match status" value="1"/>
</dbReference>
<name>A0A419V852_9BACL</name>
<dbReference type="InterPro" id="IPR036388">
    <property type="entry name" value="WH-like_DNA-bd_sf"/>
</dbReference>
<dbReference type="SMART" id="SM00895">
    <property type="entry name" value="FCD"/>
    <property type="match status" value="1"/>
</dbReference>
<proteinExistence type="predicted"/>